<evidence type="ECO:0000313" key="2">
    <source>
        <dbReference type="EMBL" id="CUH40951.1"/>
    </source>
</evidence>
<gene>
    <name evidence="2" type="ORF">JSE7799_03692</name>
</gene>
<accession>A0A0M7BEY3</accession>
<dbReference type="InterPro" id="IPR011009">
    <property type="entry name" value="Kinase-like_dom_sf"/>
</dbReference>
<dbReference type="EMBL" id="CYPR01000242">
    <property type="protein sequence ID" value="CUH40951.1"/>
    <property type="molecule type" value="Genomic_DNA"/>
</dbReference>
<dbReference type="OrthoDB" id="1525312at2"/>
<proteinExistence type="predicted"/>
<sequence>MIAKHSRNVKGLLRAIIPDAALQAYKMARWRISARSSTRGVERWVSFKSFAAQQRTRGAQEYGKFLSKADPTLQLPKLGAPHFVGEGFGDYNLNLYRAGELAGKPVFEKIYFSGSDSLRKTEWFHDKVLPLVGAEIRTPPILLKVRGNCLTALYFPLLELSEPISADAILPVAIALQDTTRELSWTGPDPIIHEFWRDHFYLRHRNELLSIISQNGREQSDIFKAENFLQRGEVPRKFSHGDLSPENVRTCGMLIDFDHCGYYPAGYDSGAALRCSQTPASVAELEVLVEEELAPNCRSTQLSILFFMAVFSSMGAAKKTHGQPDENFVLHLWDRILARLQKVET</sequence>
<feature type="domain" description="Aminoglycoside phosphotransferase" evidence="1">
    <location>
        <begin position="187"/>
        <end position="284"/>
    </location>
</feature>
<name>A0A0M7BEY3_9RHOB</name>
<dbReference type="Pfam" id="PF01636">
    <property type="entry name" value="APH"/>
    <property type="match status" value="1"/>
</dbReference>
<protein>
    <recommendedName>
        <fullName evidence="1">Aminoglycoside phosphotransferase domain-containing protein</fullName>
    </recommendedName>
</protein>
<dbReference type="Proteomes" id="UP000049455">
    <property type="component" value="Unassembled WGS sequence"/>
</dbReference>
<dbReference type="InterPro" id="IPR002575">
    <property type="entry name" value="Aminoglycoside_PTrfase"/>
</dbReference>
<reference evidence="2" key="1">
    <citation type="submission" date="2015-09" db="EMBL/GenBank/DDBJ databases">
        <authorList>
            <person name="Jackson K.R."/>
            <person name="Lunt B.L."/>
            <person name="Fisher J.N.B."/>
            <person name="Gardner A.V."/>
            <person name="Bailey M.E."/>
            <person name="Deus L.M."/>
            <person name="Earl A.S."/>
            <person name="Gibby P.D."/>
            <person name="Hartmann K.A."/>
            <person name="Liu J.E."/>
            <person name="Manci A.M."/>
            <person name="Nielsen D.A."/>
            <person name="Solomon M.B."/>
            <person name="Breakwell D.P."/>
            <person name="Burnett S.H."/>
            <person name="Grose J.H."/>
        </authorList>
    </citation>
    <scope>NUCLEOTIDE SEQUENCE [LARGE SCALE GENOMIC DNA]</scope>
    <source>
        <strain evidence="2">CECT 7799</strain>
    </source>
</reference>
<dbReference type="SUPFAM" id="SSF56112">
    <property type="entry name" value="Protein kinase-like (PK-like)"/>
    <property type="match status" value="1"/>
</dbReference>
<dbReference type="AlphaFoldDB" id="A0A0M7BEY3"/>
<keyword evidence="3" id="KW-1185">Reference proteome</keyword>
<evidence type="ECO:0000313" key="3">
    <source>
        <dbReference type="Proteomes" id="UP000049455"/>
    </source>
</evidence>
<dbReference type="RefSeq" id="WP_144431810.1">
    <property type="nucleotide sequence ID" value="NZ_CYPR01000242.1"/>
</dbReference>
<evidence type="ECO:0000259" key="1">
    <source>
        <dbReference type="Pfam" id="PF01636"/>
    </source>
</evidence>
<organism evidence="2 3">
    <name type="scientific">Jannaschia seosinensis</name>
    <dbReference type="NCBI Taxonomy" id="313367"/>
    <lineage>
        <taxon>Bacteria</taxon>
        <taxon>Pseudomonadati</taxon>
        <taxon>Pseudomonadota</taxon>
        <taxon>Alphaproteobacteria</taxon>
        <taxon>Rhodobacterales</taxon>
        <taxon>Roseobacteraceae</taxon>
        <taxon>Jannaschia</taxon>
    </lineage>
</organism>